<dbReference type="InterPro" id="IPR011256">
    <property type="entry name" value="Reg_factor_effector_dom_sf"/>
</dbReference>
<dbReference type="Proteomes" id="UP000184212">
    <property type="component" value="Unassembled WGS sequence"/>
</dbReference>
<protein>
    <submittedName>
        <fullName evidence="1">Uncharacterized protein</fullName>
    </submittedName>
</protein>
<name>A0A1M5WYW2_9BACT</name>
<organism evidence="1 2">
    <name type="scientific">Chryseolinea serpens</name>
    <dbReference type="NCBI Taxonomy" id="947013"/>
    <lineage>
        <taxon>Bacteria</taxon>
        <taxon>Pseudomonadati</taxon>
        <taxon>Bacteroidota</taxon>
        <taxon>Cytophagia</taxon>
        <taxon>Cytophagales</taxon>
        <taxon>Fulvivirgaceae</taxon>
        <taxon>Chryseolinea</taxon>
    </lineage>
</organism>
<evidence type="ECO:0000313" key="1">
    <source>
        <dbReference type="EMBL" id="SHH92876.1"/>
    </source>
</evidence>
<reference evidence="1 2" key="1">
    <citation type="submission" date="2016-11" db="EMBL/GenBank/DDBJ databases">
        <authorList>
            <person name="Jaros S."/>
            <person name="Januszkiewicz K."/>
            <person name="Wedrychowicz H."/>
        </authorList>
    </citation>
    <scope>NUCLEOTIDE SEQUENCE [LARGE SCALE GENOMIC DNA]</scope>
    <source>
        <strain evidence="1 2">DSM 24574</strain>
    </source>
</reference>
<keyword evidence="2" id="KW-1185">Reference proteome</keyword>
<dbReference type="AlphaFoldDB" id="A0A1M5WYW2"/>
<evidence type="ECO:0000313" key="2">
    <source>
        <dbReference type="Proteomes" id="UP000184212"/>
    </source>
</evidence>
<dbReference type="EMBL" id="FQWQ01000005">
    <property type="protein sequence ID" value="SHH92876.1"/>
    <property type="molecule type" value="Genomic_DNA"/>
</dbReference>
<proteinExistence type="predicted"/>
<accession>A0A1M5WYW2</accession>
<dbReference type="OrthoDB" id="4772335at2"/>
<dbReference type="STRING" id="947013.SAMN04488109_6171"/>
<gene>
    <name evidence="1" type="ORF">SAMN04488109_6171</name>
</gene>
<sequence>MEKLDLAKKYRAYYTAKPHPELATIEPVTYLSISGQGDPSSEAFGKKIEALYAVAYGVKFLSKADHRDFVVPKLEGLWWFDEEAFGGVSMAEAPLKIPRHLWYYRLLIRMPDFITPARVAEATAKAFQKRKVVTINEVGLHDMKQRTVVQMLHTGSFSREPETLERMQMFIMDHKLTKAGLHQEVYLSDFRNTAEVKLRTILREPVETTDPT</sequence>
<dbReference type="RefSeq" id="WP_073142272.1">
    <property type="nucleotide sequence ID" value="NZ_FQWQ01000005.1"/>
</dbReference>
<dbReference type="Gene3D" id="3.20.80.10">
    <property type="entry name" value="Regulatory factor, effector binding domain"/>
    <property type="match status" value="1"/>
</dbReference>